<evidence type="ECO:0000313" key="1">
    <source>
        <dbReference type="EMBL" id="GAA2397550.1"/>
    </source>
</evidence>
<sequence length="54" mass="5732">MARLVDRLLARVAPKATASAGCKTTYYCSGGLKYKHVCCGRDCRDHVIGACGSP</sequence>
<name>A0ABP5VCF6_9ACTN</name>
<evidence type="ECO:0000313" key="2">
    <source>
        <dbReference type="Proteomes" id="UP001501231"/>
    </source>
</evidence>
<protein>
    <submittedName>
        <fullName evidence="1">Uncharacterized protein</fullName>
    </submittedName>
</protein>
<accession>A0ABP5VCF6</accession>
<gene>
    <name evidence="1" type="ORF">GCM10010191_00230</name>
</gene>
<dbReference type="EMBL" id="BAAARW010000001">
    <property type="protein sequence ID" value="GAA2397550.1"/>
    <property type="molecule type" value="Genomic_DNA"/>
</dbReference>
<proteinExistence type="predicted"/>
<reference evidence="2" key="1">
    <citation type="journal article" date="2019" name="Int. J. Syst. Evol. Microbiol.">
        <title>The Global Catalogue of Microorganisms (GCM) 10K type strain sequencing project: providing services to taxonomists for standard genome sequencing and annotation.</title>
        <authorList>
            <consortium name="The Broad Institute Genomics Platform"/>
            <consortium name="The Broad Institute Genome Sequencing Center for Infectious Disease"/>
            <person name="Wu L."/>
            <person name="Ma J."/>
        </authorList>
    </citation>
    <scope>NUCLEOTIDE SEQUENCE [LARGE SCALE GENOMIC DNA]</scope>
    <source>
        <strain evidence="2">JCM 3325</strain>
    </source>
</reference>
<organism evidence="1 2">
    <name type="scientific">Actinomadura vinacea</name>
    <dbReference type="NCBI Taxonomy" id="115336"/>
    <lineage>
        <taxon>Bacteria</taxon>
        <taxon>Bacillati</taxon>
        <taxon>Actinomycetota</taxon>
        <taxon>Actinomycetes</taxon>
        <taxon>Streptosporangiales</taxon>
        <taxon>Thermomonosporaceae</taxon>
        <taxon>Actinomadura</taxon>
    </lineage>
</organism>
<dbReference type="RefSeq" id="WP_344586149.1">
    <property type="nucleotide sequence ID" value="NZ_BAAARW010000001.1"/>
</dbReference>
<comment type="caution">
    <text evidence="1">The sequence shown here is derived from an EMBL/GenBank/DDBJ whole genome shotgun (WGS) entry which is preliminary data.</text>
</comment>
<keyword evidence="2" id="KW-1185">Reference proteome</keyword>
<dbReference type="Proteomes" id="UP001501231">
    <property type="component" value="Unassembled WGS sequence"/>
</dbReference>